<dbReference type="GO" id="GO:0046854">
    <property type="term" value="P:phosphatidylinositol phosphate biosynthetic process"/>
    <property type="evidence" value="ECO:0007669"/>
    <property type="project" value="TreeGrafter"/>
</dbReference>
<dbReference type="PANTHER" id="PTHR10155">
    <property type="entry name" value="PHOSPHATIDYLINOSITOL 3-KINASE REGULATORY SUBUNIT"/>
    <property type="match status" value="1"/>
</dbReference>
<dbReference type="PRINTS" id="PR00401">
    <property type="entry name" value="SH2DOMAIN"/>
</dbReference>
<dbReference type="GO" id="GO:0005942">
    <property type="term" value="C:phosphatidylinositol 3-kinase complex"/>
    <property type="evidence" value="ECO:0007669"/>
    <property type="project" value="TreeGrafter"/>
</dbReference>
<dbReference type="PROSITE" id="PS50225">
    <property type="entry name" value="SOCS"/>
    <property type="match status" value="1"/>
</dbReference>
<proteinExistence type="predicted"/>
<evidence type="ECO:0000259" key="6">
    <source>
        <dbReference type="PROSITE" id="PS50001"/>
    </source>
</evidence>
<evidence type="ECO:0000259" key="7">
    <source>
        <dbReference type="PROSITE" id="PS50225"/>
    </source>
</evidence>
<dbReference type="SMART" id="SM00252">
    <property type="entry name" value="SH2"/>
    <property type="match status" value="1"/>
</dbReference>
<dbReference type="GO" id="GO:0009968">
    <property type="term" value="P:negative regulation of signal transduction"/>
    <property type="evidence" value="ECO:0007669"/>
    <property type="project" value="UniProtKB-KW"/>
</dbReference>
<reference evidence="8" key="1">
    <citation type="submission" date="2022-11" db="EMBL/GenBank/DDBJ databases">
        <authorList>
            <person name="Kikuchi T."/>
        </authorList>
    </citation>
    <scope>NUCLEOTIDE SEQUENCE</scope>
    <source>
        <strain evidence="8">PS1010</strain>
    </source>
</reference>
<keyword evidence="4 5" id="KW-0727">SH2 domain</keyword>
<keyword evidence="2" id="KW-0734">Signal transduction inhibitor</keyword>
<dbReference type="AlphaFoldDB" id="A0A9P1MV08"/>
<evidence type="ECO:0000313" key="8">
    <source>
        <dbReference type="EMBL" id="CAI5437917.1"/>
    </source>
</evidence>
<dbReference type="InterPro" id="IPR036036">
    <property type="entry name" value="SOCS_box-like_dom_sf"/>
</dbReference>
<dbReference type="InterPro" id="IPR036860">
    <property type="entry name" value="SH2_dom_sf"/>
</dbReference>
<organism evidence="8 9">
    <name type="scientific">Caenorhabditis angaria</name>
    <dbReference type="NCBI Taxonomy" id="860376"/>
    <lineage>
        <taxon>Eukaryota</taxon>
        <taxon>Metazoa</taxon>
        <taxon>Ecdysozoa</taxon>
        <taxon>Nematoda</taxon>
        <taxon>Chromadorea</taxon>
        <taxon>Rhabditida</taxon>
        <taxon>Rhabditina</taxon>
        <taxon>Rhabditomorpha</taxon>
        <taxon>Rhabditoidea</taxon>
        <taxon>Rhabditidae</taxon>
        <taxon>Peloderinae</taxon>
        <taxon>Caenorhabditis</taxon>
    </lineage>
</organism>
<dbReference type="GO" id="GO:0046935">
    <property type="term" value="F:1-phosphatidylinositol-3-kinase regulator activity"/>
    <property type="evidence" value="ECO:0007669"/>
    <property type="project" value="TreeGrafter"/>
</dbReference>
<evidence type="ECO:0000256" key="3">
    <source>
        <dbReference type="ARBA" id="ARBA00022786"/>
    </source>
</evidence>
<evidence type="ECO:0000313" key="9">
    <source>
        <dbReference type="Proteomes" id="UP001152747"/>
    </source>
</evidence>
<dbReference type="EMBL" id="CANHGI010000001">
    <property type="protein sequence ID" value="CAI5437917.1"/>
    <property type="molecule type" value="Genomic_DNA"/>
</dbReference>
<name>A0A9P1MV08_9PELO</name>
<dbReference type="PANTHER" id="PTHR10155:SF32">
    <property type="entry name" value="LP02169P"/>
    <property type="match status" value="1"/>
</dbReference>
<dbReference type="Pfam" id="PF00017">
    <property type="entry name" value="SH2"/>
    <property type="match status" value="1"/>
</dbReference>
<evidence type="ECO:0000256" key="5">
    <source>
        <dbReference type="PROSITE-ProRule" id="PRU00191"/>
    </source>
</evidence>
<feature type="domain" description="SH2" evidence="6">
    <location>
        <begin position="12"/>
        <end position="122"/>
    </location>
</feature>
<protein>
    <recommendedName>
        <fullName evidence="10">SH2 domain-containing protein</fullName>
    </recommendedName>
</protein>
<keyword evidence="3" id="KW-0833">Ubl conjugation pathway</keyword>
<feature type="domain" description="SOCS box" evidence="7">
    <location>
        <begin position="117"/>
        <end position="164"/>
    </location>
</feature>
<dbReference type="SUPFAM" id="SSF55550">
    <property type="entry name" value="SH2 domain"/>
    <property type="match status" value="1"/>
</dbReference>
<dbReference type="GO" id="GO:0035556">
    <property type="term" value="P:intracellular signal transduction"/>
    <property type="evidence" value="ECO:0007669"/>
    <property type="project" value="InterPro"/>
</dbReference>
<dbReference type="OrthoDB" id="6426624at2759"/>
<dbReference type="InterPro" id="IPR001496">
    <property type="entry name" value="SOCS_box"/>
</dbReference>
<accession>A0A9P1MV08</accession>
<gene>
    <name evidence="8" type="ORF">CAMP_LOCUS554</name>
</gene>
<dbReference type="SUPFAM" id="SSF158235">
    <property type="entry name" value="SOCS box-like"/>
    <property type="match status" value="1"/>
</dbReference>
<keyword evidence="1" id="KW-0341">Growth regulation</keyword>
<comment type="caution">
    <text evidence="8">The sequence shown here is derived from an EMBL/GenBank/DDBJ whole genome shotgun (WGS) entry which is preliminary data.</text>
</comment>
<sequence length="187" mass="22152">MTCRGELYDCSWYWGDLDWRWAERLLLLCEDGCFLVRDSRSETHLFTVSYHVQGKVLHTRISLENSRQQLGSQQPFLSIDYRKLTEIIEKSVQQSREGQHEILIHRRGGEAEASRVHLKTPLTKRELLPSLQYLCRFAIRTRCSNSSNLEFELISPIVRDYLRHSKWIIPDLEECEKVLKKRALKTF</sequence>
<evidence type="ECO:0008006" key="10">
    <source>
        <dbReference type="Google" id="ProtNLM"/>
    </source>
</evidence>
<dbReference type="PROSITE" id="PS50001">
    <property type="entry name" value="SH2"/>
    <property type="match status" value="1"/>
</dbReference>
<evidence type="ECO:0000256" key="1">
    <source>
        <dbReference type="ARBA" id="ARBA00022604"/>
    </source>
</evidence>
<dbReference type="InterPro" id="IPR000980">
    <property type="entry name" value="SH2"/>
</dbReference>
<evidence type="ECO:0000256" key="2">
    <source>
        <dbReference type="ARBA" id="ARBA00022700"/>
    </source>
</evidence>
<keyword evidence="9" id="KW-1185">Reference proteome</keyword>
<evidence type="ECO:0000256" key="4">
    <source>
        <dbReference type="ARBA" id="ARBA00022999"/>
    </source>
</evidence>
<dbReference type="Gene3D" id="3.30.505.10">
    <property type="entry name" value="SH2 domain"/>
    <property type="match status" value="1"/>
</dbReference>
<dbReference type="Proteomes" id="UP001152747">
    <property type="component" value="Unassembled WGS sequence"/>
</dbReference>